<sequence>MQAGLRLPRARAATAPGDRATAEADRPAAAARDGLPAASSSGGGSGGSGGGGGGGGGPLISESVRARAAARRREQLTYRAAAVAASLGIGALAVGATYYRFASHADGEFPWLDAACTLALIAGGAVGMELWARFAHKSLWHDFRPGWALHKSHHEPRTGPFEANDVYAVVNAVPAIALCSYGFLNATLPGALCFGAGLGITLFGWAYLFTHDGLVHKRFPTGPIANHPYMLRVVAAHKLHHTEKYGGVPFGLFFGPQELEAIGAGPELDRLVAEMEEQRGAKAGANGSQSP</sequence>
<dbReference type="STRING" id="307507.A0A2V0PHN4"/>
<feature type="transmembrane region" description="Helical" evidence="6">
    <location>
        <begin position="189"/>
        <end position="209"/>
    </location>
</feature>
<feature type="compositionally biased region" description="Low complexity" evidence="5">
    <location>
        <begin position="27"/>
        <end position="40"/>
    </location>
</feature>
<keyword evidence="6" id="KW-0812">Transmembrane</keyword>
<feature type="transmembrane region" description="Helical" evidence="6">
    <location>
        <begin position="166"/>
        <end position="183"/>
    </location>
</feature>
<evidence type="ECO:0000256" key="6">
    <source>
        <dbReference type="SAM" id="Phobius"/>
    </source>
</evidence>
<protein>
    <recommendedName>
        <fullName evidence="4">beta-carotene 3-hydroxylase</fullName>
        <ecNumber evidence="4">1.14.15.24</ecNumber>
    </recommendedName>
</protein>
<dbReference type="FunCoup" id="A0A2V0PHN4">
    <property type="interactions" value="109"/>
</dbReference>
<evidence type="ECO:0000256" key="4">
    <source>
        <dbReference type="ARBA" id="ARBA00026097"/>
    </source>
</evidence>
<evidence type="ECO:0000256" key="3">
    <source>
        <dbReference type="ARBA" id="ARBA00023002"/>
    </source>
</evidence>
<evidence type="ECO:0000256" key="1">
    <source>
        <dbReference type="ARBA" id="ARBA00009324"/>
    </source>
</evidence>
<keyword evidence="6" id="KW-0472">Membrane</keyword>
<keyword evidence="3" id="KW-0560">Oxidoreductase</keyword>
<feature type="compositionally biased region" description="Low complexity" evidence="5">
    <location>
        <begin position="1"/>
        <end position="19"/>
    </location>
</feature>
<dbReference type="PANTHER" id="PTHR31899">
    <property type="entry name" value="BETA-CAROTENE 3-HYDROXYLASE 1, CHLOROPLASTIC"/>
    <property type="match status" value="1"/>
</dbReference>
<evidence type="ECO:0000313" key="8">
    <source>
        <dbReference type="EMBL" id="GBF99089.1"/>
    </source>
</evidence>
<dbReference type="GO" id="GO:0016119">
    <property type="term" value="P:carotene metabolic process"/>
    <property type="evidence" value="ECO:0007669"/>
    <property type="project" value="TreeGrafter"/>
</dbReference>
<comment type="similarity">
    <text evidence="1">Belongs to the sterol desaturase family.</text>
</comment>
<name>A0A2V0PHN4_9CHLO</name>
<dbReference type="PANTHER" id="PTHR31899:SF9">
    <property type="entry name" value="BETA-CAROTENE 3-HYDROXYLASE 1, CHLOROPLASTIC"/>
    <property type="match status" value="1"/>
</dbReference>
<feature type="transmembrane region" description="Helical" evidence="6">
    <location>
        <begin position="76"/>
        <end position="99"/>
    </location>
</feature>
<dbReference type="InterPro" id="IPR045019">
    <property type="entry name" value="BETA-OHASE-like"/>
</dbReference>
<reference evidence="8 9" key="1">
    <citation type="journal article" date="2018" name="Sci. Rep.">
        <title>Raphidocelis subcapitata (=Pseudokirchneriella subcapitata) provides an insight into genome evolution and environmental adaptations in the Sphaeropleales.</title>
        <authorList>
            <person name="Suzuki S."/>
            <person name="Yamaguchi H."/>
            <person name="Nakajima N."/>
            <person name="Kawachi M."/>
        </authorList>
    </citation>
    <scope>NUCLEOTIDE SEQUENCE [LARGE SCALE GENOMIC DNA]</scope>
    <source>
        <strain evidence="8 9">NIES-35</strain>
    </source>
</reference>
<dbReference type="GO" id="GO:0016123">
    <property type="term" value="P:xanthophyll biosynthetic process"/>
    <property type="evidence" value="ECO:0007669"/>
    <property type="project" value="TreeGrafter"/>
</dbReference>
<organism evidence="8 9">
    <name type="scientific">Raphidocelis subcapitata</name>
    <dbReference type="NCBI Taxonomy" id="307507"/>
    <lineage>
        <taxon>Eukaryota</taxon>
        <taxon>Viridiplantae</taxon>
        <taxon>Chlorophyta</taxon>
        <taxon>core chlorophytes</taxon>
        <taxon>Chlorophyceae</taxon>
        <taxon>CS clade</taxon>
        <taxon>Sphaeropleales</taxon>
        <taxon>Selenastraceae</taxon>
        <taxon>Raphidocelis</taxon>
    </lineage>
</organism>
<dbReference type="AlphaFoldDB" id="A0A2V0PHN4"/>
<gene>
    <name evidence="8" type="ORF">Rsub_11898</name>
</gene>
<feature type="compositionally biased region" description="Gly residues" evidence="5">
    <location>
        <begin position="41"/>
        <end position="58"/>
    </location>
</feature>
<dbReference type="Pfam" id="PF04116">
    <property type="entry name" value="FA_hydroxylase"/>
    <property type="match status" value="1"/>
</dbReference>
<comment type="caution">
    <text evidence="8">The sequence shown here is derived from an EMBL/GenBank/DDBJ whole genome shotgun (WGS) entry which is preliminary data.</text>
</comment>
<dbReference type="OrthoDB" id="9990796at2759"/>
<proteinExistence type="inferred from homology"/>
<evidence type="ECO:0000256" key="5">
    <source>
        <dbReference type="SAM" id="MobiDB-lite"/>
    </source>
</evidence>
<dbReference type="GO" id="GO:0010291">
    <property type="term" value="F:beta-carotene 3-hydroxylase activity"/>
    <property type="evidence" value="ECO:0007669"/>
    <property type="project" value="UniProtKB-EC"/>
</dbReference>
<feature type="domain" description="Fatty acid hydroxylase" evidence="7">
    <location>
        <begin position="124"/>
        <end position="254"/>
    </location>
</feature>
<keyword evidence="6" id="KW-1133">Transmembrane helix</keyword>
<dbReference type="EC" id="1.14.15.24" evidence="4"/>
<feature type="region of interest" description="Disordered" evidence="5">
    <location>
        <begin position="1"/>
        <end position="66"/>
    </location>
</feature>
<dbReference type="GO" id="GO:0009507">
    <property type="term" value="C:chloroplast"/>
    <property type="evidence" value="ECO:0007669"/>
    <property type="project" value="TreeGrafter"/>
</dbReference>
<dbReference type="EMBL" id="BDRX01000145">
    <property type="protein sequence ID" value="GBF99089.1"/>
    <property type="molecule type" value="Genomic_DNA"/>
</dbReference>
<evidence type="ECO:0000256" key="2">
    <source>
        <dbReference type="ARBA" id="ARBA00022746"/>
    </source>
</evidence>
<dbReference type="GO" id="GO:0005506">
    <property type="term" value="F:iron ion binding"/>
    <property type="evidence" value="ECO:0007669"/>
    <property type="project" value="InterPro"/>
</dbReference>
<keyword evidence="9" id="KW-1185">Reference proteome</keyword>
<keyword evidence="2" id="KW-0125">Carotenoid biosynthesis</keyword>
<accession>A0A2V0PHN4</accession>
<evidence type="ECO:0000259" key="7">
    <source>
        <dbReference type="Pfam" id="PF04116"/>
    </source>
</evidence>
<feature type="transmembrane region" description="Helical" evidence="6">
    <location>
        <begin position="111"/>
        <end position="132"/>
    </location>
</feature>
<dbReference type="InParanoid" id="A0A2V0PHN4"/>
<dbReference type="Proteomes" id="UP000247498">
    <property type="component" value="Unassembled WGS sequence"/>
</dbReference>
<evidence type="ECO:0000313" key="9">
    <source>
        <dbReference type="Proteomes" id="UP000247498"/>
    </source>
</evidence>
<dbReference type="InterPro" id="IPR006694">
    <property type="entry name" value="Fatty_acid_hydroxylase"/>
</dbReference>